<feature type="compositionally biased region" description="Basic and acidic residues" evidence="1">
    <location>
        <begin position="88"/>
        <end position="110"/>
    </location>
</feature>
<dbReference type="RefSeq" id="WP_022612582.1">
    <property type="nucleotide sequence ID" value="NZ_LK391965.1"/>
</dbReference>
<protein>
    <recommendedName>
        <fullName evidence="4">Methyl-accepting chemotaxis protein</fullName>
    </recommendedName>
</protein>
<accession>A0AAV2VU14</accession>
<dbReference type="AlphaFoldDB" id="A0AAV2VU14"/>
<evidence type="ECO:0008006" key="4">
    <source>
        <dbReference type="Google" id="ProtNLM"/>
    </source>
</evidence>
<dbReference type="EMBL" id="CAOF01000133">
    <property type="protein sequence ID" value="CCO47937.1"/>
    <property type="molecule type" value="Genomic_DNA"/>
</dbReference>
<gene>
    <name evidence="2" type="ORF">VIBNISOn1_410090</name>
</gene>
<evidence type="ECO:0000313" key="2">
    <source>
        <dbReference type="EMBL" id="CCO47937.1"/>
    </source>
</evidence>
<feature type="region of interest" description="Disordered" evidence="1">
    <location>
        <begin position="43"/>
        <end position="111"/>
    </location>
</feature>
<reference evidence="2 3" key="1">
    <citation type="journal article" date="2013" name="ISME J.">
        <title>Comparative genomics of pathogenic lineages of Vibrio nigripulchritudo identifies virulence-associated traits.</title>
        <authorList>
            <person name="Goudenege D."/>
            <person name="Labreuche Y."/>
            <person name="Krin E."/>
            <person name="Ansquer D."/>
            <person name="Mangenot S."/>
            <person name="Calteau A."/>
            <person name="Medigue C."/>
            <person name="Mazel D."/>
            <person name="Polz M.F."/>
            <person name="Le Roux F."/>
        </authorList>
    </citation>
    <scope>NUCLEOTIDE SEQUENCE [LARGE SCALE GENOMIC DNA]</scope>
    <source>
        <strain evidence="2 3">SOn1</strain>
    </source>
</reference>
<sequence>MPVSSIHSGHVILQQSRTMAKQATEELNEEARLEKARLEEVAAEERIRESQPNEEVQASERAEEARETELAKEEQAEVYEESFNKLPTADEERDIKREEIASERQDRQESDYVEAATKLNQAKSYNSVGASVVTRSNDMIGTMLDISV</sequence>
<evidence type="ECO:0000256" key="1">
    <source>
        <dbReference type="SAM" id="MobiDB-lite"/>
    </source>
</evidence>
<dbReference type="Proteomes" id="UP000018211">
    <property type="component" value="Unassembled WGS sequence"/>
</dbReference>
<proteinExistence type="predicted"/>
<feature type="compositionally biased region" description="Basic and acidic residues" evidence="1">
    <location>
        <begin position="58"/>
        <end position="75"/>
    </location>
</feature>
<evidence type="ECO:0000313" key="3">
    <source>
        <dbReference type="Proteomes" id="UP000018211"/>
    </source>
</evidence>
<organism evidence="2 3">
    <name type="scientific">Vibrio nigripulchritudo SOn1</name>
    <dbReference type="NCBI Taxonomy" id="1238450"/>
    <lineage>
        <taxon>Bacteria</taxon>
        <taxon>Pseudomonadati</taxon>
        <taxon>Pseudomonadota</taxon>
        <taxon>Gammaproteobacteria</taxon>
        <taxon>Vibrionales</taxon>
        <taxon>Vibrionaceae</taxon>
        <taxon>Vibrio</taxon>
    </lineage>
</organism>
<comment type="caution">
    <text evidence="2">The sequence shown here is derived from an EMBL/GenBank/DDBJ whole genome shotgun (WGS) entry which is preliminary data.</text>
</comment>
<name>A0AAV2VU14_9VIBR</name>
<feature type="region of interest" description="Disordered" evidence="1">
    <location>
        <begin position="1"/>
        <end position="26"/>
    </location>
</feature>